<reference evidence="1 2" key="4">
    <citation type="journal article" date="2011" name="BMC Genomics">
        <title>RNA-Seq improves annotation of protein-coding genes in the cucumber genome.</title>
        <authorList>
            <person name="Li Z."/>
            <person name="Zhang Z."/>
            <person name="Yan P."/>
            <person name="Huang S."/>
            <person name="Fei Z."/>
            <person name="Lin K."/>
        </authorList>
    </citation>
    <scope>NUCLEOTIDE SEQUENCE [LARGE SCALE GENOMIC DNA]</scope>
    <source>
        <strain evidence="2">cv. 9930</strain>
    </source>
</reference>
<reference evidence="1 2" key="1">
    <citation type="journal article" date="2009" name="Nat. Genet.">
        <title>The genome of the cucumber, Cucumis sativus L.</title>
        <authorList>
            <person name="Huang S."/>
            <person name="Li R."/>
            <person name="Zhang Z."/>
            <person name="Li L."/>
            <person name="Gu X."/>
            <person name="Fan W."/>
            <person name="Lucas W.J."/>
            <person name="Wang X."/>
            <person name="Xie B."/>
            <person name="Ni P."/>
            <person name="Ren Y."/>
            <person name="Zhu H."/>
            <person name="Li J."/>
            <person name="Lin K."/>
            <person name="Jin W."/>
            <person name="Fei Z."/>
            <person name="Li G."/>
            <person name="Staub J."/>
            <person name="Kilian A."/>
            <person name="van der Vossen E.A."/>
            <person name="Wu Y."/>
            <person name="Guo J."/>
            <person name="He J."/>
            <person name="Jia Z."/>
            <person name="Ren Y."/>
            <person name="Tian G."/>
            <person name="Lu Y."/>
            <person name="Ruan J."/>
            <person name="Qian W."/>
            <person name="Wang M."/>
            <person name="Huang Q."/>
            <person name="Li B."/>
            <person name="Xuan Z."/>
            <person name="Cao J."/>
            <person name="Asan"/>
            <person name="Wu Z."/>
            <person name="Zhang J."/>
            <person name="Cai Q."/>
            <person name="Bai Y."/>
            <person name="Zhao B."/>
            <person name="Han Y."/>
            <person name="Li Y."/>
            <person name="Li X."/>
            <person name="Wang S."/>
            <person name="Shi Q."/>
            <person name="Liu S."/>
            <person name="Cho W.K."/>
            <person name="Kim J.Y."/>
            <person name="Xu Y."/>
            <person name="Heller-Uszynska K."/>
            <person name="Miao H."/>
            <person name="Cheng Z."/>
            <person name="Zhang S."/>
            <person name="Wu J."/>
            <person name="Yang Y."/>
            <person name="Kang H."/>
            <person name="Li M."/>
            <person name="Liang H."/>
            <person name="Ren X."/>
            <person name="Shi Z."/>
            <person name="Wen M."/>
            <person name="Jian M."/>
            <person name="Yang H."/>
            <person name="Zhang G."/>
            <person name="Yang Z."/>
            <person name="Chen R."/>
            <person name="Liu S."/>
            <person name="Li J."/>
            <person name="Ma L."/>
            <person name="Liu H."/>
            <person name="Zhou Y."/>
            <person name="Zhao J."/>
            <person name="Fang X."/>
            <person name="Li G."/>
            <person name="Fang L."/>
            <person name="Li Y."/>
            <person name="Liu D."/>
            <person name="Zheng H."/>
            <person name="Zhang Y."/>
            <person name="Qin N."/>
            <person name="Li Z."/>
            <person name="Yang G."/>
            <person name="Yang S."/>
            <person name="Bolund L."/>
            <person name="Kristiansen K."/>
            <person name="Zheng H."/>
            <person name="Li S."/>
            <person name="Zhang X."/>
            <person name="Yang H."/>
            <person name="Wang J."/>
            <person name="Sun R."/>
            <person name="Zhang B."/>
            <person name="Jiang S."/>
            <person name="Wang J."/>
            <person name="Du Y."/>
            <person name="Li S."/>
        </authorList>
    </citation>
    <scope>NUCLEOTIDE SEQUENCE [LARGE SCALE GENOMIC DNA]</scope>
    <source>
        <strain evidence="2">cv. 9930</strain>
    </source>
</reference>
<keyword evidence="2" id="KW-1185">Reference proteome</keyword>
<protein>
    <submittedName>
        <fullName evidence="1">Uncharacterized protein</fullName>
    </submittedName>
</protein>
<name>A0A0A0L522_CUCSA</name>
<dbReference type="EMBL" id="CM002925">
    <property type="protein sequence ID" value="KGN55256.1"/>
    <property type="molecule type" value="Genomic_DNA"/>
</dbReference>
<dbReference type="Proteomes" id="UP000029981">
    <property type="component" value="Chromosome 4"/>
</dbReference>
<dbReference type="OMA" id="DIRSCEY"/>
<proteinExistence type="predicted"/>
<gene>
    <name evidence="1" type="ORF">Csa_4G642370</name>
</gene>
<evidence type="ECO:0000313" key="2">
    <source>
        <dbReference type="Proteomes" id="UP000029981"/>
    </source>
</evidence>
<evidence type="ECO:0000313" key="1">
    <source>
        <dbReference type="EMBL" id="KGN55256.1"/>
    </source>
</evidence>
<reference evidence="1 2" key="3">
    <citation type="journal article" date="2010" name="BMC Genomics">
        <title>Transcriptome sequencing and comparative analysis of cucumber flowers with different sex types.</title>
        <authorList>
            <person name="Guo S."/>
            <person name="Zheng Y."/>
            <person name="Joung J.G."/>
            <person name="Liu S."/>
            <person name="Zhang Z."/>
            <person name="Crasta O.R."/>
            <person name="Sobral B.W."/>
            <person name="Xu Y."/>
            <person name="Huang S."/>
            <person name="Fei Z."/>
        </authorList>
    </citation>
    <scope>NUCLEOTIDE SEQUENCE [LARGE SCALE GENOMIC DNA]</scope>
    <source>
        <strain evidence="2">cv. 9930</strain>
    </source>
</reference>
<dbReference type="PANTHER" id="PTHR33181:SF4">
    <property type="entry name" value="OVULE PROTEIN"/>
    <property type="match status" value="1"/>
</dbReference>
<dbReference type="PANTHER" id="PTHR33181">
    <property type="entry name" value="OS01G0778500 PROTEIN"/>
    <property type="match status" value="1"/>
</dbReference>
<dbReference type="STRING" id="3659.A0A0A0L522"/>
<dbReference type="AlphaFoldDB" id="A0A0A0L522"/>
<organism evidence="1 2">
    <name type="scientific">Cucumis sativus</name>
    <name type="common">Cucumber</name>
    <dbReference type="NCBI Taxonomy" id="3659"/>
    <lineage>
        <taxon>Eukaryota</taxon>
        <taxon>Viridiplantae</taxon>
        <taxon>Streptophyta</taxon>
        <taxon>Embryophyta</taxon>
        <taxon>Tracheophyta</taxon>
        <taxon>Spermatophyta</taxon>
        <taxon>Magnoliopsida</taxon>
        <taxon>eudicotyledons</taxon>
        <taxon>Gunneridae</taxon>
        <taxon>Pentapetalae</taxon>
        <taxon>rosids</taxon>
        <taxon>fabids</taxon>
        <taxon>Cucurbitales</taxon>
        <taxon>Cucurbitaceae</taxon>
        <taxon>Benincaseae</taxon>
        <taxon>Cucumis</taxon>
    </lineage>
</organism>
<reference evidence="1 2" key="2">
    <citation type="journal article" date="2009" name="PLoS ONE">
        <title>An integrated genetic and cytogenetic map of the cucumber genome.</title>
        <authorList>
            <person name="Ren Y."/>
            <person name="Zhang Z."/>
            <person name="Liu J."/>
            <person name="Staub J.E."/>
            <person name="Han Y."/>
            <person name="Cheng Z."/>
            <person name="Li X."/>
            <person name="Lu J."/>
            <person name="Miao H."/>
            <person name="Kang H."/>
            <person name="Xie B."/>
            <person name="Gu X."/>
            <person name="Wang X."/>
            <person name="Du Y."/>
            <person name="Jin W."/>
            <person name="Huang S."/>
        </authorList>
    </citation>
    <scope>NUCLEOTIDE SEQUENCE [LARGE SCALE GENOMIC DNA]</scope>
    <source>
        <strain evidence="2">cv. 9930</strain>
    </source>
</reference>
<sequence length="88" mass="10620">MEWWIKMSAPLRSFTFRVACRLGFRKRGLVKLGRDVKACEYEDVHVMWEMLKRNETDQLIGSSERRQKRKSLWNIFWWARSAPCLGKI</sequence>
<dbReference type="eggNOG" id="ENOG502S74I">
    <property type="taxonomic scope" value="Eukaryota"/>
</dbReference>
<accession>A0A0A0L522</accession>
<dbReference type="Gramene" id="KGN55256">
    <property type="protein sequence ID" value="KGN55256"/>
    <property type="gene ID" value="Csa_4G642370"/>
</dbReference>